<feature type="transmembrane region" description="Helical" evidence="1">
    <location>
        <begin position="114"/>
        <end position="132"/>
    </location>
</feature>
<reference evidence="2 3" key="1">
    <citation type="submission" date="2018-08" db="EMBL/GenBank/DDBJ databases">
        <title>A genome reference for cultivated species of the human gut microbiota.</title>
        <authorList>
            <person name="Zou Y."/>
            <person name="Xue W."/>
            <person name="Luo G."/>
        </authorList>
    </citation>
    <scope>NUCLEOTIDE SEQUENCE [LARGE SCALE GENOMIC DNA]</scope>
    <source>
        <strain evidence="2 3">TM10-1AC</strain>
    </source>
</reference>
<feature type="transmembrane region" description="Helical" evidence="1">
    <location>
        <begin position="12"/>
        <end position="35"/>
    </location>
</feature>
<evidence type="ECO:0000313" key="2">
    <source>
        <dbReference type="EMBL" id="RGI83418.1"/>
    </source>
</evidence>
<feature type="transmembrane region" description="Helical" evidence="1">
    <location>
        <begin position="55"/>
        <end position="74"/>
    </location>
</feature>
<dbReference type="InterPro" id="IPR038750">
    <property type="entry name" value="YczE/YyaS-like"/>
</dbReference>
<protein>
    <recommendedName>
        <fullName evidence="4">YitT family protein</fullName>
    </recommendedName>
</protein>
<comment type="caution">
    <text evidence="2">The sequence shown here is derived from an EMBL/GenBank/DDBJ whole genome shotgun (WGS) entry which is preliminary data.</text>
</comment>
<feature type="transmembrane region" description="Helical" evidence="1">
    <location>
        <begin position="86"/>
        <end position="108"/>
    </location>
</feature>
<dbReference type="Pfam" id="PF19700">
    <property type="entry name" value="DUF6198"/>
    <property type="match status" value="1"/>
</dbReference>
<dbReference type="Proteomes" id="UP000262524">
    <property type="component" value="Unassembled WGS sequence"/>
</dbReference>
<dbReference type="EMBL" id="QSOE01000098">
    <property type="protein sequence ID" value="RGI83418.1"/>
    <property type="molecule type" value="Genomic_DNA"/>
</dbReference>
<feature type="transmembrane region" description="Helical" evidence="1">
    <location>
        <begin position="160"/>
        <end position="179"/>
    </location>
</feature>
<keyword evidence="1" id="KW-1133">Transmembrane helix</keyword>
<dbReference type="PANTHER" id="PTHR40078">
    <property type="entry name" value="INTEGRAL MEMBRANE PROTEIN-RELATED"/>
    <property type="match status" value="1"/>
</dbReference>
<feature type="transmembrane region" description="Helical" evidence="1">
    <location>
        <begin position="185"/>
        <end position="206"/>
    </location>
</feature>
<dbReference type="RefSeq" id="WP_117983243.1">
    <property type="nucleotide sequence ID" value="NZ_CBCTWI010000007.1"/>
</dbReference>
<keyword evidence="1" id="KW-0472">Membrane</keyword>
<sequence>MQKENQIESKTRILLMVTGILLIGLCVSFLRIAGFGVDPFSGMNLAISGFIGWSFGNWQLVINIVLLIIVFFTVRHCIGLGTIINMVFVGYIADFICFLVNDVAQIHITMPLRIIALILGQFMASMGVALYMTADMGVAPYDAVAVIIEKATKGKIPFHIARVSSDITVVIIGVLFCIIGKNSVWSIVGIGTIINACCNGPMIQFFKEKVIKHLIRQK</sequence>
<dbReference type="AlphaFoldDB" id="A0A374NGF4"/>
<proteinExistence type="predicted"/>
<organism evidence="2 3">
    <name type="scientific">Anaerobutyricum hallii</name>
    <dbReference type="NCBI Taxonomy" id="39488"/>
    <lineage>
        <taxon>Bacteria</taxon>
        <taxon>Bacillati</taxon>
        <taxon>Bacillota</taxon>
        <taxon>Clostridia</taxon>
        <taxon>Lachnospirales</taxon>
        <taxon>Lachnospiraceae</taxon>
        <taxon>Anaerobutyricum</taxon>
    </lineage>
</organism>
<name>A0A374NGF4_9FIRM</name>
<evidence type="ECO:0000313" key="3">
    <source>
        <dbReference type="Proteomes" id="UP000262524"/>
    </source>
</evidence>
<evidence type="ECO:0000256" key="1">
    <source>
        <dbReference type="SAM" id="Phobius"/>
    </source>
</evidence>
<keyword evidence="1" id="KW-0812">Transmembrane</keyword>
<dbReference type="PANTHER" id="PTHR40078:SF1">
    <property type="entry name" value="INTEGRAL MEMBRANE PROTEIN"/>
    <property type="match status" value="1"/>
</dbReference>
<evidence type="ECO:0008006" key="4">
    <source>
        <dbReference type="Google" id="ProtNLM"/>
    </source>
</evidence>
<accession>A0A374NGF4</accession>
<gene>
    <name evidence="2" type="ORF">DXD91_12025</name>
</gene>